<organism evidence="1 2">
    <name type="scientific">Pararge aegeria aegeria</name>
    <dbReference type="NCBI Taxonomy" id="348720"/>
    <lineage>
        <taxon>Eukaryota</taxon>
        <taxon>Metazoa</taxon>
        <taxon>Ecdysozoa</taxon>
        <taxon>Arthropoda</taxon>
        <taxon>Hexapoda</taxon>
        <taxon>Insecta</taxon>
        <taxon>Pterygota</taxon>
        <taxon>Neoptera</taxon>
        <taxon>Endopterygota</taxon>
        <taxon>Lepidoptera</taxon>
        <taxon>Glossata</taxon>
        <taxon>Ditrysia</taxon>
        <taxon>Papilionoidea</taxon>
        <taxon>Nymphalidae</taxon>
        <taxon>Satyrinae</taxon>
        <taxon>Satyrini</taxon>
        <taxon>Parargina</taxon>
        <taxon>Pararge</taxon>
    </lineage>
</organism>
<comment type="caution">
    <text evidence="1">The sequence shown here is derived from an EMBL/GenBank/DDBJ whole genome shotgun (WGS) entry which is preliminary data.</text>
</comment>
<dbReference type="EMBL" id="CAKXAJ010009842">
    <property type="protein sequence ID" value="CAH2211310.1"/>
    <property type="molecule type" value="Genomic_DNA"/>
</dbReference>
<sequence length="76" mass="8672">MRITIIILNRDHFHASILVVYTDSFSAHHLQGSGPDREIQQRVPGFLLEDLDFWGVPNTPSYVEDTIENGLQTYDA</sequence>
<name>A0A8S4QKM7_9NEOP</name>
<keyword evidence="2" id="KW-1185">Reference proteome</keyword>
<dbReference type="Proteomes" id="UP000838756">
    <property type="component" value="Unassembled WGS sequence"/>
</dbReference>
<reference evidence="1" key="1">
    <citation type="submission" date="2022-03" db="EMBL/GenBank/DDBJ databases">
        <authorList>
            <person name="Lindestad O."/>
        </authorList>
    </citation>
    <scope>NUCLEOTIDE SEQUENCE</scope>
</reference>
<dbReference type="AlphaFoldDB" id="A0A8S4QKM7"/>
<accession>A0A8S4QKM7</accession>
<proteinExistence type="predicted"/>
<evidence type="ECO:0000313" key="1">
    <source>
        <dbReference type="EMBL" id="CAH2211310.1"/>
    </source>
</evidence>
<dbReference type="OrthoDB" id="8195871at2759"/>
<evidence type="ECO:0000313" key="2">
    <source>
        <dbReference type="Proteomes" id="UP000838756"/>
    </source>
</evidence>
<protein>
    <submittedName>
        <fullName evidence="1">Jg20835 protein</fullName>
    </submittedName>
</protein>
<gene>
    <name evidence="1" type="primary">jg20835</name>
    <name evidence="1" type="ORF">PAEG_LOCUS3140</name>
</gene>